<organism evidence="1 2">
    <name type="scientific">Lecanicillium saksenae</name>
    <dbReference type="NCBI Taxonomy" id="468837"/>
    <lineage>
        <taxon>Eukaryota</taxon>
        <taxon>Fungi</taxon>
        <taxon>Dikarya</taxon>
        <taxon>Ascomycota</taxon>
        <taxon>Pezizomycotina</taxon>
        <taxon>Sordariomycetes</taxon>
        <taxon>Hypocreomycetidae</taxon>
        <taxon>Hypocreales</taxon>
        <taxon>Cordycipitaceae</taxon>
        <taxon>Lecanicillium</taxon>
    </lineage>
</organism>
<proteinExistence type="predicted"/>
<protein>
    <submittedName>
        <fullName evidence="1">Uncharacterized protein</fullName>
    </submittedName>
</protein>
<keyword evidence="2" id="KW-1185">Reference proteome</keyword>
<evidence type="ECO:0000313" key="2">
    <source>
        <dbReference type="Proteomes" id="UP001148737"/>
    </source>
</evidence>
<comment type="caution">
    <text evidence="1">The sequence shown here is derived from an EMBL/GenBank/DDBJ whole genome shotgun (WGS) entry which is preliminary data.</text>
</comment>
<dbReference type="Proteomes" id="UP001148737">
    <property type="component" value="Unassembled WGS sequence"/>
</dbReference>
<dbReference type="EMBL" id="JANAKD010000641">
    <property type="protein sequence ID" value="KAJ3491557.1"/>
    <property type="molecule type" value="Genomic_DNA"/>
</dbReference>
<evidence type="ECO:0000313" key="1">
    <source>
        <dbReference type="EMBL" id="KAJ3491557.1"/>
    </source>
</evidence>
<reference evidence="1" key="1">
    <citation type="submission" date="2022-07" db="EMBL/GenBank/DDBJ databases">
        <title>Genome Sequence of Lecanicillium saksenae.</title>
        <authorList>
            <person name="Buettner E."/>
        </authorList>
    </citation>
    <scope>NUCLEOTIDE SEQUENCE</scope>
    <source>
        <strain evidence="1">VT-O1</strain>
    </source>
</reference>
<name>A0ACC1QVX5_9HYPO</name>
<sequence>MHAALVSVLVGSQLALALPATSFSSSTSESQTFGGTLQYNGKLSANGPLALAKAYAKYGTPVPEGVAKSAAKAAAAIAHAREKRQNQGSVTAFPVPEYDREYLAEVEIGTPPQKLYLDFDTGSSDLWVFSNETPSSQVHGQKRFDASSSSSAKIINGATWNISYNDGTSCSGDVVTDVVRIGGLTVSNQAVELAKQVSSGFTNGPSQSSGLLGLGFDNDNRAQPKQKTWFSNIQSSLKAPIFTTRFRHQANGTYNFGYIDSSQYSGSITYTSVSNDGGHWGWDSTGYGIGSGSFRNTRIHGIADTGTSLLLFPDSIVKAYYGQVSGSQKANDGYKFDCDTDLPDFVIGVESSRLVIPGGFMSYGYYNPDDNTCFGGIQSNNGGATIFGDTALKAALVVFDVGKNRLGWAQGA</sequence>
<gene>
    <name evidence="1" type="ORF">NLG97_g5570</name>
</gene>
<accession>A0ACC1QVX5</accession>